<organism evidence="2 3">
    <name type="scientific">Senna tora</name>
    <dbReference type="NCBI Taxonomy" id="362788"/>
    <lineage>
        <taxon>Eukaryota</taxon>
        <taxon>Viridiplantae</taxon>
        <taxon>Streptophyta</taxon>
        <taxon>Embryophyta</taxon>
        <taxon>Tracheophyta</taxon>
        <taxon>Spermatophyta</taxon>
        <taxon>Magnoliopsida</taxon>
        <taxon>eudicotyledons</taxon>
        <taxon>Gunneridae</taxon>
        <taxon>Pentapetalae</taxon>
        <taxon>rosids</taxon>
        <taxon>fabids</taxon>
        <taxon>Fabales</taxon>
        <taxon>Fabaceae</taxon>
        <taxon>Caesalpinioideae</taxon>
        <taxon>Cassia clade</taxon>
        <taxon>Senna</taxon>
    </lineage>
</organism>
<dbReference type="GO" id="GO:0016740">
    <property type="term" value="F:transferase activity"/>
    <property type="evidence" value="ECO:0007669"/>
    <property type="project" value="UniProtKB-KW"/>
</dbReference>
<keyword evidence="3" id="KW-1185">Reference proteome</keyword>
<accession>A0A835CHF3</accession>
<dbReference type="AlphaFoldDB" id="A0A835CHF3"/>
<gene>
    <name evidence="2" type="ORF">G2W53_003874</name>
</gene>
<evidence type="ECO:0000256" key="1">
    <source>
        <dbReference type="SAM" id="MobiDB-lite"/>
    </source>
</evidence>
<comment type="caution">
    <text evidence="2">The sequence shown here is derived from an EMBL/GenBank/DDBJ whole genome shotgun (WGS) entry which is preliminary data.</text>
</comment>
<feature type="region of interest" description="Disordered" evidence="1">
    <location>
        <begin position="290"/>
        <end position="311"/>
    </location>
</feature>
<feature type="compositionally biased region" description="Polar residues" evidence="1">
    <location>
        <begin position="291"/>
        <end position="304"/>
    </location>
</feature>
<feature type="compositionally biased region" description="Basic and acidic residues" evidence="1">
    <location>
        <begin position="90"/>
        <end position="124"/>
    </location>
</feature>
<evidence type="ECO:0000313" key="2">
    <source>
        <dbReference type="EMBL" id="KAF7841576.1"/>
    </source>
</evidence>
<keyword evidence="2" id="KW-0808">Transferase</keyword>
<dbReference type="GO" id="GO:0009507">
    <property type="term" value="C:chloroplast"/>
    <property type="evidence" value="ECO:0007669"/>
    <property type="project" value="TreeGrafter"/>
</dbReference>
<dbReference type="Proteomes" id="UP000634136">
    <property type="component" value="Unassembled WGS sequence"/>
</dbReference>
<feature type="region of interest" description="Disordered" evidence="1">
    <location>
        <begin position="34"/>
        <end position="133"/>
    </location>
</feature>
<dbReference type="PANTHER" id="PTHR36764">
    <property type="entry name" value="TRNA (ILE)-LYSIDINE SYNTHASE"/>
    <property type="match status" value="1"/>
</dbReference>
<proteinExistence type="predicted"/>
<evidence type="ECO:0000313" key="3">
    <source>
        <dbReference type="Proteomes" id="UP000634136"/>
    </source>
</evidence>
<dbReference type="PANTHER" id="PTHR36764:SF1">
    <property type="entry name" value="TRNA (ILE)-LYSIDINE SYNTHASE"/>
    <property type="match status" value="1"/>
</dbReference>
<protein>
    <submittedName>
        <fullName evidence="2">tRNA dimethylallyltransferase 2</fullName>
    </submittedName>
</protein>
<dbReference type="Gene3D" id="1.10.20.140">
    <property type="match status" value="1"/>
</dbReference>
<sequence length="311" mass="34495">MHRVPNVPRRWQMPIPKITLKQFRFLLARRSKALSRLRPHAATTTPSSNPNPRSPSNGQNQIPKTDKLSLPIVQSRPVKVGNGNNGEGPSSREAKDHKESKLVDVSMKKPVDRSDSLIDSKNDVSGKASEQPVDRDATLIEKKTETNPYQQRKGLGHENEIPSTQWITELDKSFIPGKDTSNNNYDLLKDIDPVAANRMHPNNHRKISQYLSLYARTGVLPSTMFQGKVAENLCPVLSSNARLEASNVRLEASNAQLKLEMRGVFNILKNIMGNVPSEFAHMINSEVPEASNGQSSLAGHSFSASEDHPNT</sequence>
<reference evidence="2" key="1">
    <citation type="submission" date="2020-09" db="EMBL/GenBank/DDBJ databases">
        <title>Genome-Enabled Discovery of Anthraquinone Biosynthesis in Senna tora.</title>
        <authorList>
            <person name="Kang S.-H."/>
            <person name="Pandey R.P."/>
            <person name="Lee C.-M."/>
            <person name="Sim J.-S."/>
            <person name="Jeong J.-T."/>
            <person name="Choi B.-S."/>
            <person name="Jung M."/>
            <person name="Ginzburg D."/>
            <person name="Zhao K."/>
            <person name="Won S.Y."/>
            <person name="Oh T.-J."/>
            <person name="Yu Y."/>
            <person name="Kim N.-H."/>
            <person name="Lee O.R."/>
            <person name="Lee T.-H."/>
            <person name="Bashyal P."/>
            <person name="Kim T.-S."/>
            <person name="Lee W.-H."/>
            <person name="Kawkins C."/>
            <person name="Kim C.-K."/>
            <person name="Kim J.S."/>
            <person name="Ahn B.O."/>
            <person name="Rhee S.Y."/>
            <person name="Sohng J.K."/>
        </authorList>
    </citation>
    <scope>NUCLEOTIDE SEQUENCE</scope>
    <source>
        <tissue evidence="2">Leaf</tissue>
    </source>
</reference>
<feature type="compositionally biased region" description="Low complexity" evidence="1">
    <location>
        <begin position="43"/>
        <end position="57"/>
    </location>
</feature>
<name>A0A835CHF3_9FABA</name>
<dbReference type="OrthoDB" id="1735336at2759"/>
<dbReference type="EMBL" id="JAAIUW010000002">
    <property type="protein sequence ID" value="KAF7841576.1"/>
    <property type="molecule type" value="Genomic_DNA"/>
</dbReference>
<dbReference type="Pfam" id="PF01715">
    <property type="entry name" value="IPPT"/>
    <property type="match status" value="1"/>
</dbReference>